<name>A0A6A3YVF5_9STRA</name>
<dbReference type="Gene3D" id="3.30.70.270">
    <property type="match status" value="2"/>
</dbReference>
<evidence type="ECO:0000256" key="4">
    <source>
        <dbReference type="ARBA" id="ARBA00022722"/>
    </source>
</evidence>
<dbReference type="FunFam" id="3.30.70.270:FF:000003">
    <property type="entry name" value="Transposon Ty3-G Gag-Pol polyprotein"/>
    <property type="match status" value="1"/>
</dbReference>
<feature type="region of interest" description="Disordered" evidence="8">
    <location>
        <begin position="172"/>
        <end position="205"/>
    </location>
</feature>
<dbReference type="SUPFAM" id="SSF56672">
    <property type="entry name" value="DNA/RNA polymerases"/>
    <property type="match status" value="1"/>
</dbReference>
<dbReference type="InterPro" id="IPR041373">
    <property type="entry name" value="RT_RNaseH"/>
</dbReference>
<dbReference type="FunFam" id="3.10.20.370:FF:000001">
    <property type="entry name" value="Retrovirus-related Pol polyprotein from transposon 17.6-like protein"/>
    <property type="match status" value="1"/>
</dbReference>
<keyword evidence="5" id="KW-0255">Endonuclease</keyword>
<dbReference type="Gene3D" id="3.10.10.10">
    <property type="entry name" value="HIV Type 1 Reverse Transcriptase, subunit A, domain 1"/>
    <property type="match status" value="2"/>
</dbReference>
<protein>
    <recommendedName>
        <fullName evidence="1">RNA-directed DNA polymerase</fullName>
        <ecNumber evidence="1">2.7.7.49</ecNumber>
    </recommendedName>
</protein>
<dbReference type="Gene3D" id="2.40.70.10">
    <property type="entry name" value="Acid Proteases"/>
    <property type="match status" value="1"/>
</dbReference>
<dbReference type="PANTHER" id="PTHR37984:SF5">
    <property type="entry name" value="PROTEIN NYNRIN-LIKE"/>
    <property type="match status" value="1"/>
</dbReference>
<dbReference type="EMBL" id="QXGD01000817">
    <property type="protein sequence ID" value="KAE9223550.1"/>
    <property type="molecule type" value="Genomic_DNA"/>
</dbReference>
<dbReference type="GO" id="GO:0016787">
    <property type="term" value="F:hydrolase activity"/>
    <property type="evidence" value="ECO:0007669"/>
    <property type="project" value="UniProtKB-KW"/>
</dbReference>
<gene>
    <name evidence="11" type="ORF">PF002_g14930</name>
</gene>
<accession>A0A6A3YVF5</accession>
<reference evidence="11 12" key="1">
    <citation type="submission" date="2018-08" db="EMBL/GenBank/DDBJ databases">
        <title>Genomic investigation of the strawberry pathogen Phytophthora fragariae indicates pathogenicity is determined by transcriptional variation in three key races.</title>
        <authorList>
            <person name="Adams T.M."/>
            <person name="Armitage A.D."/>
            <person name="Sobczyk M.K."/>
            <person name="Bates H.J."/>
            <person name="Dunwell J.M."/>
            <person name="Nellist C.F."/>
            <person name="Harrison R.J."/>
        </authorList>
    </citation>
    <scope>NUCLEOTIDE SEQUENCE [LARGE SCALE GENOMIC DNA]</scope>
    <source>
        <strain evidence="11 12">BC-1</strain>
    </source>
</reference>
<dbReference type="FunFam" id="3.30.70.270:FF:000020">
    <property type="entry name" value="Transposon Tf2-6 polyprotein-like Protein"/>
    <property type="match status" value="1"/>
</dbReference>
<dbReference type="InterPro" id="IPR000477">
    <property type="entry name" value="RT_dom"/>
</dbReference>
<keyword evidence="4" id="KW-0540">Nuclease</keyword>
<evidence type="ECO:0000259" key="10">
    <source>
        <dbReference type="Pfam" id="PF17917"/>
    </source>
</evidence>
<evidence type="ECO:0000256" key="6">
    <source>
        <dbReference type="ARBA" id="ARBA00022801"/>
    </source>
</evidence>
<keyword evidence="6" id="KW-0378">Hydrolase</keyword>
<dbReference type="EC" id="2.7.7.49" evidence="1"/>
<dbReference type="Pfam" id="PF00078">
    <property type="entry name" value="RVT_1"/>
    <property type="match status" value="1"/>
</dbReference>
<dbReference type="InterPro" id="IPR043128">
    <property type="entry name" value="Rev_trsase/Diguanyl_cyclase"/>
</dbReference>
<dbReference type="CDD" id="cd01647">
    <property type="entry name" value="RT_LTR"/>
    <property type="match status" value="1"/>
</dbReference>
<feature type="region of interest" description="Disordered" evidence="8">
    <location>
        <begin position="98"/>
        <end position="136"/>
    </location>
</feature>
<proteinExistence type="predicted"/>
<feature type="compositionally biased region" description="Basic and acidic residues" evidence="8">
    <location>
        <begin position="184"/>
        <end position="205"/>
    </location>
</feature>
<keyword evidence="7" id="KW-0695">RNA-directed DNA polymerase</keyword>
<dbReference type="SUPFAM" id="SSF50630">
    <property type="entry name" value="Acid proteases"/>
    <property type="match status" value="1"/>
</dbReference>
<evidence type="ECO:0000256" key="7">
    <source>
        <dbReference type="ARBA" id="ARBA00022918"/>
    </source>
</evidence>
<dbReference type="AlphaFoldDB" id="A0A6A3YVF5"/>
<dbReference type="InterPro" id="IPR050951">
    <property type="entry name" value="Retrovirus_Pol_polyprotein"/>
</dbReference>
<feature type="domain" description="Reverse transcriptase" evidence="9">
    <location>
        <begin position="580"/>
        <end position="693"/>
    </location>
</feature>
<keyword evidence="3" id="KW-0548">Nucleotidyltransferase</keyword>
<feature type="compositionally biased region" description="Low complexity" evidence="8">
    <location>
        <begin position="970"/>
        <end position="991"/>
    </location>
</feature>
<feature type="compositionally biased region" description="Basic residues" evidence="8">
    <location>
        <begin position="172"/>
        <end position="183"/>
    </location>
</feature>
<dbReference type="GO" id="GO:0004519">
    <property type="term" value="F:endonuclease activity"/>
    <property type="evidence" value="ECO:0007669"/>
    <property type="project" value="UniProtKB-KW"/>
</dbReference>
<evidence type="ECO:0000259" key="9">
    <source>
        <dbReference type="Pfam" id="PF00078"/>
    </source>
</evidence>
<feature type="compositionally biased region" description="Basic and acidic residues" evidence="8">
    <location>
        <begin position="123"/>
        <end position="132"/>
    </location>
</feature>
<dbReference type="PANTHER" id="PTHR37984">
    <property type="entry name" value="PROTEIN CBG26694"/>
    <property type="match status" value="1"/>
</dbReference>
<evidence type="ECO:0000256" key="1">
    <source>
        <dbReference type="ARBA" id="ARBA00012493"/>
    </source>
</evidence>
<evidence type="ECO:0000313" key="11">
    <source>
        <dbReference type="EMBL" id="KAE9223550.1"/>
    </source>
</evidence>
<organism evidence="11 12">
    <name type="scientific">Phytophthora fragariae</name>
    <dbReference type="NCBI Taxonomy" id="53985"/>
    <lineage>
        <taxon>Eukaryota</taxon>
        <taxon>Sar</taxon>
        <taxon>Stramenopiles</taxon>
        <taxon>Oomycota</taxon>
        <taxon>Peronosporomycetes</taxon>
        <taxon>Peronosporales</taxon>
        <taxon>Peronosporaceae</taxon>
        <taxon>Phytophthora</taxon>
    </lineage>
</organism>
<evidence type="ECO:0000313" key="12">
    <source>
        <dbReference type="Proteomes" id="UP000440367"/>
    </source>
</evidence>
<dbReference type="InterPro" id="IPR021109">
    <property type="entry name" value="Peptidase_aspartic_dom_sf"/>
</dbReference>
<evidence type="ECO:0000256" key="8">
    <source>
        <dbReference type="SAM" id="MobiDB-lite"/>
    </source>
</evidence>
<feature type="domain" description="Reverse transcriptase RNase H-like" evidence="10">
    <location>
        <begin position="781"/>
        <end position="884"/>
    </location>
</feature>
<feature type="compositionally biased region" description="Basic and acidic residues" evidence="8">
    <location>
        <begin position="1004"/>
        <end position="1029"/>
    </location>
</feature>
<keyword evidence="2" id="KW-0808">Transferase</keyword>
<dbReference type="Proteomes" id="UP000440367">
    <property type="component" value="Unassembled WGS sequence"/>
</dbReference>
<feature type="region of interest" description="Disordered" evidence="8">
    <location>
        <begin position="1105"/>
        <end position="1184"/>
    </location>
</feature>
<evidence type="ECO:0000256" key="2">
    <source>
        <dbReference type="ARBA" id="ARBA00022679"/>
    </source>
</evidence>
<feature type="compositionally biased region" description="Basic and acidic residues" evidence="8">
    <location>
        <begin position="1105"/>
        <end position="1119"/>
    </location>
</feature>
<dbReference type="FunFam" id="3.10.10.10:FF:000002">
    <property type="entry name" value="Retrovirus-related Pol polyprotein from transposon 17.6-like protein"/>
    <property type="match status" value="1"/>
</dbReference>
<dbReference type="CDD" id="cd09274">
    <property type="entry name" value="RNase_HI_RT_Ty3"/>
    <property type="match status" value="1"/>
</dbReference>
<sequence length="1184" mass="129437">MARVRAVRAEVARVSGGVEQALLEMQTEMVTRDEERASRYVETVRPAMAAVRFVQADRERELQESDGLKTGEGAAVAESFERCGPSLSTDASDVNVVESQSDADSDECESELDATTSVSGKLGTEETERRAGLTDPEVIEESTSRADEVEGLSDVARVRLARRRARKQAKRQRVKVLLARRRQKEREQADAQRGEATHHTHDRTEAARVSLVKHRGDGTAKAQAERVEYVGADDGLPTAVMQIAGTRRQVKLDSGARFTVAGTEWMQYGDRVDRAVPVDYVEGIGGFLLDVVGVWRFELQSVFGEAISVEACIVKGCTDEFLLGVDFMRTRGATMDFENSEVRYSKGGRSGVIPFRTYDGAGRGRIAVVRMARRVCLDKCTVTPVEIAVTADDGENGLFIPTQHTGAVMLAPTVTTAMNGKALVPAINANGEESRLPANKELGKWVPLDSELDESNGAPLENENEVKVGVEDQGSKQLVIKLLRAYKQLTANTGDCPPATALATEHHIDTGDDAPIMLKRRRQAQSEDAVIETNVHKMLAAGVIKEGDDAWGFPVVLVKKKDGEVRFCVDYRALNKVTHLKAGYWQIKMAASDQEKTAFTAKQGLYEFVRMPFGLTNAPSTFQRMMNSVLRGLTWVTCLVYLGDIIVYTRGGIERHVVELACVLERLAEAGLTLKLKKCVFATQRMEYLGHELSSDGVRPLERLVSAVREFPQPRDEVEVKLFVHLAGYYRRFIEGFGAIMAPMTKLLRKSVEWEWTEAQQTAFEHVKAVLTTKPLLIYPDFRLPFRVVTDASITGLGACLMQDQGHGWQPVAYASKVNSETEAKYGITELECLAVVWSIKLFRPYLYGRKFTIVTDHSALKWLMTSPNLTGKLHRWALTLQEFDFEVEYRPGSTNVVADTLSRAPTTVVVLAALGRRRMAKMRPSNLEITAQAESSSDGVSLTTSSQSEATRRKDDDSGGGSGNALPLGTTWSTAATTGSRTRSGTRRAAQLSLENEAGVPPETRELARRESTRTVGELERADSESRAPARGSTPTTVDNSTEATMAANAAKTKAHAPKKITKTSNTVMARAARGIESTTATREPVTAAASDTVTLAMSRREALRRTPAESREVRLDALLDQPGDEQRRSPGVKASMTDTTSRSANGAKRSTITADTDTDARATRAEATTGGGATTPTSAKNG</sequence>
<dbReference type="GO" id="GO:0003964">
    <property type="term" value="F:RNA-directed DNA polymerase activity"/>
    <property type="evidence" value="ECO:0007669"/>
    <property type="project" value="UniProtKB-KW"/>
</dbReference>
<feature type="region of interest" description="Disordered" evidence="8">
    <location>
        <begin position="930"/>
        <end position="1041"/>
    </location>
</feature>
<feature type="compositionally biased region" description="Acidic residues" evidence="8">
    <location>
        <begin position="101"/>
        <end position="112"/>
    </location>
</feature>
<evidence type="ECO:0000256" key="5">
    <source>
        <dbReference type="ARBA" id="ARBA00022759"/>
    </source>
</evidence>
<feature type="compositionally biased region" description="Low complexity" evidence="8">
    <location>
        <begin position="936"/>
        <end position="949"/>
    </location>
</feature>
<dbReference type="Pfam" id="PF17917">
    <property type="entry name" value="RT_RNaseH"/>
    <property type="match status" value="1"/>
</dbReference>
<evidence type="ECO:0000256" key="3">
    <source>
        <dbReference type="ARBA" id="ARBA00022695"/>
    </source>
</evidence>
<comment type="caution">
    <text evidence="11">The sequence shown here is derived from an EMBL/GenBank/DDBJ whole genome shotgun (WGS) entry which is preliminary data.</text>
</comment>
<dbReference type="InterPro" id="IPR043502">
    <property type="entry name" value="DNA/RNA_pol_sf"/>
</dbReference>